<evidence type="ECO:0000313" key="6">
    <source>
        <dbReference type="EMBL" id="SQA20294.1"/>
    </source>
</evidence>
<evidence type="ECO:0000256" key="5">
    <source>
        <dbReference type="ARBA" id="ARBA00023172"/>
    </source>
</evidence>
<dbReference type="GO" id="GO:0006313">
    <property type="term" value="P:DNA transposition"/>
    <property type="evidence" value="ECO:0007669"/>
    <property type="project" value="InterPro"/>
</dbReference>
<dbReference type="GO" id="GO:0004803">
    <property type="term" value="F:transposase activity"/>
    <property type="evidence" value="ECO:0007669"/>
    <property type="project" value="InterPro"/>
</dbReference>
<comment type="function">
    <text evidence="1">Required for the transposition of the insertion element.</text>
</comment>
<evidence type="ECO:0000256" key="3">
    <source>
        <dbReference type="ARBA" id="ARBA00022578"/>
    </source>
</evidence>
<evidence type="ECO:0000313" key="7">
    <source>
        <dbReference type="Proteomes" id="UP000250200"/>
    </source>
</evidence>
<proteinExistence type="inferred from homology"/>
<dbReference type="EMBL" id="UAVB01000011">
    <property type="protein sequence ID" value="SQA20294.1"/>
    <property type="molecule type" value="Genomic_DNA"/>
</dbReference>
<evidence type="ECO:0000256" key="4">
    <source>
        <dbReference type="ARBA" id="ARBA00023125"/>
    </source>
</evidence>
<comment type="similarity">
    <text evidence="2">Belongs to the transposase mutator family.</text>
</comment>
<organism evidence="6 7">
    <name type="scientific">Streptococcus agalactiae</name>
    <dbReference type="NCBI Taxonomy" id="1311"/>
    <lineage>
        <taxon>Bacteria</taxon>
        <taxon>Bacillati</taxon>
        <taxon>Bacillota</taxon>
        <taxon>Bacilli</taxon>
        <taxon>Lactobacillales</taxon>
        <taxon>Streptococcaceae</taxon>
        <taxon>Streptococcus</taxon>
    </lineage>
</organism>
<dbReference type="GO" id="GO:0003677">
    <property type="term" value="F:DNA binding"/>
    <property type="evidence" value="ECO:0007669"/>
    <property type="project" value="UniProtKB-KW"/>
</dbReference>
<dbReference type="Proteomes" id="UP000250200">
    <property type="component" value="Unassembled WGS sequence"/>
</dbReference>
<protein>
    <submittedName>
        <fullName evidence="6">IS256 family transposase</fullName>
    </submittedName>
</protein>
<name>A0A7Z7KAK1_STRAG</name>
<accession>A0A7Z7KAK1</accession>
<evidence type="ECO:0000256" key="1">
    <source>
        <dbReference type="ARBA" id="ARBA00002190"/>
    </source>
</evidence>
<comment type="caution">
    <text evidence="6">The sequence shown here is derived from an EMBL/GenBank/DDBJ whole genome shotgun (WGS) entry which is preliminary data.</text>
</comment>
<keyword evidence="5" id="KW-0233">DNA recombination</keyword>
<dbReference type="InterPro" id="IPR001207">
    <property type="entry name" value="Transposase_mutator"/>
</dbReference>
<dbReference type="Pfam" id="PF00872">
    <property type="entry name" value="Transposase_mut"/>
    <property type="match status" value="1"/>
</dbReference>
<keyword evidence="4" id="KW-0238">DNA-binding</keyword>
<keyword evidence="3" id="KW-0815">Transposition</keyword>
<gene>
    <name evidence="6" type="ORF">NCTC8181_02644</name>
</gene>
<evidence type="ECO:0000256" key="2">
    <source>
        <dbReference type="ARBA" id="ARBA00010961"/>
    </source>
</evidence>
<sequence>MTQFTTELLNFLAQKQDIDEFFRSSLETAMNDLLQVELSAFLGYEPYDKAGYTHR</sequence>
<reference evidence="6 7" key="1">
    <citation type="submission" date="2018-06" db="EMBL/GenBank/DDBJ databases">
        <authorList>
            <consortium name="Pathogen Informatics"/>
            <person name="Doyle S."/>
        </authorList>
    </citation>
    <scope>NUCLEOTIDE SEQUENCE [LARGE SCALE GENOMIC DNA]</scope>
    <source>
        <strain evidence="6 7">NCTC8181</strain>
    </source>
</reference>
<dbReference type="AlphaFoldDB" id="A0A7Z7KAK1"/>